<accession>A0A1I6GWZ3</accession>
<evidence type="ECO:0000256" key="2">
    <source>
        <dbReference type="ARBA" id="ARBA00022694"/>
    </source>
</evidence>
<dbReference type="HAMAP" id="MF_00171">
    <property type="entry name" value="TruA"/>
    <property type="match status" value="1"/>
</dbReference>
<gene>
    <name evidence="4" type="primary">truA</name>
    <name evidence="9" type="ORF">SAMN04490243_1845</name>
</gene>
<evidence type="ECO:0000313" key="10">
    <source>
        <dbReference type="Proteomes" id="UP000199534"/>
    </source>
</evidence>
<reference evidence="9 10" key="1">
    <citation type="submission" date="2016-10" db="EMBL/GenBank/DDBJ databases">
        <authorList>
            <person name="de Groot N.N."/>
        </authorList>
    </citation>
    <scope>NUCLEOTIDE SEQUENCE [LARGE SCALE GENOMIC DNA]</scope>
    <source>
        <strain evidence="9 10">DSM 21019</strain>
    </source>
</reference>
<evidence type="ECO:0000256" key="3">
    <source>
        <dbReference type="ARBA" id="ARBA00023235"/>
    </source>
</evidence>
<dbReference type="Proteomes" id="UP000199534">
    <property type="component" value="Unassembled WGS sequence"/>
</dbReference>
<dbReference type="GO" id="GO:0160147">
    <property type="term" value="F:tRNA pseudouridine(38-40) synthase activity"/>
    <property type="evidence" value="ECO:0007669"/>
    <property type="project" value="UniProtKB-EC"/>
</dbReference>
<evidence type="ECO:0000256" key="7">
    <source>
        <dbReference type="RuleBase" id="RU003792"/>
    </source>
</evidence>
<evidence type="ECO:0000256" key="1">
    <source>
        <dbReference type="ARBA" id="ARBA00009375"/>
    </source>
</evidence>
<proteinExistence type="inferred from homology"/>
<evidence type="ECO:0000256" key="6">
    <source>
        <dbReference type="PIRSR" id="PIRSR001430-2"/>
    </source>
</evidence>
<dbReference type="RefSeq" id="WP_092982316.1">
    <property type="nucleotide sequence ID" value="NZ_FOYQ01000002.1"/>
</dbReference>
<sequence length="260" mass="28887">MSTTKGGKYLLRIAFLGFRYHGWQVQPGQHTLEEKLQKTFRFVLPDHRVSILGAGRTDAKVSAFDFAVQLGCDPDLVEPLESVLERINDNLPQDMMAHSIEPVAGTFNAIRDASEKHYAYYFSFGEKPHPYCAPLLGYFPGPLDIDCMKEAAVLFQGEHDFQAFISSDKPGANRRRIVRCEISENTALTASFFPEKSYVMHARGAGFGRYQVRLMMSALVVIGRGEAGLSDLRESLDKGAPWPGKSIAPGSGLHLMHTSF</sequence>
<dbReference type="SUPFAM" id="SSF55120">
    <property type="entry name" value="Pseudouridine synthase"/>
    <property type="match status" value="1"/>
</dbReference>
<dbReference type="Pfam" id="PF01416">
    <property type="entry name" value="PseudoU_synth_1"/>
    <property type="match status" value="1"/>
</dbReference>
<keyword evidence="10" id="KW-1185">Reference proteome</keyword>
<keyword evidence="3 4" id="KW-0413">Isomerase</keyword>
<name>A0A1I6GWZ3_9FLAO</name>
<evidence type="ECO:0000256" key="4">
    <source>
        <dbReference type="HAMAP-Rule" id="MF_00171"/>
    </source>
</evidence>
<dbReference type="PANTHER" id="PTHR11142">
    <property type="entry name" value="PSEUDOURIDYLATE SYNTHASE"/>
    <property type="match status" value="1"/>
</dbReference>
<protein>
    <recommendedName>
        <fullName evidence="4">tRNA pseudouridine synthase A</fullName>
        <ecNumber evidence="4">5.4.99.12</ecNumber>
    </recommendedName>
    <alternativeName>
        <fullName evidence="4">tRNA pseudouridine(38-40) synthase</fullName>
    </alternativeName>
    <alternativeName>
        <fullName evidence="4">tRNA pseudouridylate synthase I</fullName>
    </alternativeName>
    <alternativeName>
        <fullName evidence="4">tRNA-uridine isomerase I</fullName>
    </alternativeName>
</protein>
<dbReference type="AlphaFoldDB" id="A0A1I6GWZ3"/>
<dbReference type="InterPro" id="IPR020095">
    <property type="entry name" value="PsdUridine_synth_TruA_C"/>
</dbReference>
<feature type="binding site" evidence="4 6">
    <location>
        <position position="118"/>
    </location>
    <ligand>
        <name>substrate</name>
    </ligand>
</feature>
<comment type="similarity">
    <text evidence="1 4 7">Belongs to the tRNA pseudouridine synthase TruA family.</text>
</comment>
<evidence type="ECO:0000313" key="9">
    <source>
        <dbReference type="EMBL" id="SFR46755.1"/>
    </source>
</evidence>
<comment type="function">
    <text evidence="4">Formation of pseudouridine at positions 38, 39 and 40 in the anticodon stem and loop of transfer RNAs.</text>
</comment>
<dbReference type="Gene3D" id="3.30.70.580">
    <property type="entry name" value="Pseudouridine synthase I, catalytic domain, N-terminal subdomain"/>
    <property type="match status" value="1"/>
</dbReference>
<dbReference type="EMBL" id="FOYQ01000002">
    <property type="protein sequence ID" value="SFR46755.1"/>
    <property type="molecule type" value="Genomic_DNA"/>
</dbReference>
<feature type="domain" description="Pseudouridine synthase I TruA alpha/beta" evidence="8">
    <location>
        <begin position="151"/>
        <end position="260"/>
    </location>
</feature>
<comment type="subunit">
    <text evidence="4">Homodimer.</text>
</comment>
<evidence type="ECO:0000259" key="8">
    <source>
        <dbReference type="Pfam" id="PF01416"/>
    </source>
</evidence>
<feature type="active site" description="Nucleophile" evidence="4 5">
    <location>
        <position position="58"/>
    </location>
</feature>
<dbReference type="PIRSF" id="PIRSF001430">
    <property type="entry name" value="tRNA_psdUrid_synth"/>
    <property type="match status" value="1"/>
</dbReference>
<comment type="catalytic activity">
    <reaction evidence="4 7">
        <text>uridine(38/39/40) in tRNA = pseudouridine(38/39/40) in tRNA</text>
        <dbReference type="Rhea" id="RHEA:22376"/>
        <dbReference type="Rhea" id="RHEA-COMP:10085"/>
        <dbReference type="Rhea" id="RHEA-COMP:10087"/>
        <dbReference type="ChEBI" id="CHEBI:65314"/>
        <dbReference type="ChEBI" id="CHEBI:65315"/>
        <dbReference type="EC" id="5.4.99.12"/>
    </reaction>
</comment>
<dbReference type="InterPro" id="IPR020097">
    <property type="entry name" value="PsdUridine_synth_TruA_a/b_dom"/>
</dbReference>
<dbReference type="Gene3D" id="3.30.70.660">
    <property type="entry name" value="Pseudouridine synthase I, catalytic domain, C-terminal subdomain"/>
    <property type="match status" value="1"/>
</dbReference>
<dbReference type="PANTHER" id="PTHR11142:SF0">
    <property type="entry name" value="TRNA PSEUDOURIDINE SYNTHASE-LIKE 1"/>
    <property type="match status" value="1"/>
</dbReference>
<keyword evidence="2 4" id="KW-0819">tRNA processing</keyword>
<organism evidence="9 10">
    <name type="scientific">Robiginitalea myxolifaciens</name>
    <dbReference type="NCBI Taxonomy" id="400055"/>
    <lineage>
        <taxon>Bacteria</taxon>
        <taxon>Pseudomonadati</taxon>
        <taxon>Bacteroidota</taxon>
        <taxon>Flavobacteriia</taxon>
        <taxon>Flavobacteriales</taxon>
        <taxon>Flavobacteriaceae</taxon>
        <taxon>Robiginitalea</taxon>
    </lineage>
</organism>
<dbReference type="GO" id="GO:0031119">
    <property type="term" value="P:tRNA pseudouridine synthesis"/>
    <property type="evidence" value="ECO:0007669"/>
    <property type="project" value="UniProtKB-UniRule"/>
</dbReference>
<dbReference type="EC" id="5.4.99.12" evidence="4"/>
<evidence type="ECO:0000256" key="5">
    <source>
        <dbReference type="PIRSR" id="PIRSR001430-1"/>
    </source>
</evidence>
<comment type="caution">
    <text evidence="4">Lacks conserved residue(s) required for the propagation of feature annotation.</text>
</comment>
<dbReference type="OrthoDB" id="9811823at2"/>
<dbReference type="InterPro" id="IPR020094">
    <property type="entry name" value="TruA/RsuA/RluB/E/F_N"/>
</dbReference>
<dbReference type="STRING" id="400055.SAMN04490243_1845"/>
<dbReference type="InterPro" id="IPR001406">
    <property type="entry name" value="PsdUridine_synth_TruA"/>
</dbReference>
<dbReference type="GO" id="GO:0003723">
    <property type="term" value="F:RNA binding"/>
    <property type="evidence" value="ECO:0007669"/>
    <property type="project" value="InterPro"/>
</dbReference>
<dbReference type="InterPro" id="IPR020103">
    <property type="entry name" value="PsdUridine_synth_cat_dom_sf"/>
</dbReference>